<dbReference type="Gene3D" id="1.10.443.10">
    <property type="entry name" value="Intergrase catalytic core"/>
    <property type="match status" value="1"/>
</dbReference>
<evidence type="ECO:0000259" key="5">
    <source>
        <dbReference type="PROSITE" id="PS51898"/>
    </source>
</evidence>
<keyword evidence="3" id="KW-0233">DNA recombination</keyword>
<name>A0A0H3A3L0_MYCA1</name>
<keyword evidence="2 4" id="KW-0238">DNA-binding</keyword>
<dbReference type="PANTHER" id="PTHR30349:SF64">
    <property type="entry name" value="PROPHAGE INTEGRASE INTD-RELATED"/>
    <property type="match status" value="1"/>
</dbReference>
<dbReference type="KEGG" id="mav:MAV_0698"/>
<dbReference type="EMBL" id="CP000479">
    <property type="protein sequence ID" value="ABK68851.1"/>
    <property type="molecule type" value="Genomic_DNA"/>
</dbReference>
<dbReference type="PROSITE" id="PS51898">
    <property type="entry name" value="TYR_RECOMBINASE"/>
    <property type="match status" value="1"/>
</dbReference>
<dbReference type="PROSITE" id="PS51900">
    <property type="entry name" value="CB"/>
    <property type="match status" value="1"/>
</dbReference>
<dbReference type="GO" id="GO:0015074">
    <property type="term" value="P:DNA integration"/>
    <property type="evidence" value="ECO:0007669"/>
    <property type="project" value="InterPro"/>
</dbReference>
<dbReference type="InterPro" id="IPR002104">
    <property type="entry name" value="Integrase_catalytic"/>
</dbReference>
<dbReference type="Gene3D" id="1.10.150.130">
    <property type="match status" value="1"/>
</dbReference>
<dbReference type="InterPro" id="IPR050090">
    <property type="entry name" value="Tyrosine_recombinase_XerCD"/>
</dbReference>
<accession>A0A0H3A3L0</accession>
<evidence type="ECO:0000256" key="4">
    <source>
        <dbReference type="PROSITE-ProRule" id="PRU01248"/>
    </source>
</evidence>
<evidence type="ECO:0000256" key="1">
    <source>
        <dbReference type="ARBA" id="ARBA00008857"/>
    </source>
</evidence>
<dbReference type="Pfam" id="PF00589">
    <property type="entry name" value="Phage_integrase"/>
    <property type="match status" value="1"/>
</dbReference>
<feature type="domain" description="Tyr recombinase" evidence="5">
    <location>
        <begin position="160"/>
        <end position="363"/>
    </location>
</feature>
<dbReference type="AlphaFoldDB" id="A0A0H3A3L0"/>
<protein>
    <submittedName>
        <fullName evidence="7">Site-specific recombinase, phage integrase family protein</fullName>
    </submittedName>
</protein>
<dbReference type="InterPro" id="IPR011010">
    <property type="entry name" value="DNA_brk_join_enz"/>
</dbReference>
<dbReference type="CDD" id="cd01189">
    <property type="entry name" value="INT_ICEBs1_C_like"/>
    <property type="match status" value="1"/>
</dbReference>
<dbReference type="SUPFAM" id="SSF56349">
    <property type="entry name" value="DNA breaking-rejoining enzymes"/>
    <property type="match status" value="1"/>
</dbReference>
<evidence type="ECO:0000313" key="8">
    <source>
        <dbReference type="Proteomes" id="UP000001574"/>
    </source>
</evidence>
<dbReference type="InterPro" id="IPR044068">
    <property type="entry name" value="CB"/>
</dbReference>
<proteinExistence type="inferred from homology"/>
<dbReference type="InterPro" id="IPR010998">
    <property type="entry name" value="Integrase_recombinase_N"/>
</dbReference>
<gene>
    <name evidence="7" type="ordered locus">MAV_0698</name>
</gene>
<dbReference type="PANTHER" id="PTHR30349">
    <property type="entry name" value="PHAGE INTEGRASE-RELATED"/>
    <property type="match status" value="1"/>
</dbReference>
<dbReference type="GO" id="GO:0003677">
    <property type="term" value="F:DNA binding"/>
    <property type="evidence" value="ECO:0007669"/>
    <property type="project" value="UniProtKB-UniRule"/>
</dbReference>
<sequence>MRYQVTVDAGKAADGRRRQVRRRYRTENEAREGLAKITGGVVEGSFVARSALTVEQACRDWLAGMHDIEPTTRAAYTHALKPLRERHGDMAVQQLTKSHLDQLVTDLTTGKLDGQKRAWTANSINPMLNLVSRVLADLVRQGALARDVAAFVKRLKRPESKLTTFTEEEVRQLLKHVENDRLGHAWHLALAGLRRGEICGLEWADVQLDDDRDAGTLTVAHNRVSVGGRVHEKAPKTVRSARTLPLTPTLARMLKRAKALQAAERLRLGPHYLGDGVRVVVDDSGRPYHPDTLSDFWRELCGDAKVRRIRLHDARHSCASLMHAQGVPIAVISAWLGHADPAFTMRTYVHAENDALNLAAASLQKVVTPS</sequence>
<dbReference type="Proteomes" id="UP000001574">
    <property type="component" value="Chromosome"/>
</dbReference>
<evidence type="ECO:0000259" key="6">
    <source>
        <dbReference type="PROSITE" id="PS51900"/>
    </source>
</evidence>
<evidence type="ECO:0000313" key="7">
    <source>
        <dbReference type="EMBL" id="ABK68851.1"/>
    </source>
</evidence>
<organism evidence="7 8">
    <name type="scientific">Mycobacterium avium (strain 104)</name>
    <dbReference type="NCBI Taxonomy" id="243243"/>
    <lineage>
        <taxon>Bacteria</taxon>
        <taxon>Bacillati</taxon>
        <taxon>Actinomycetota</taxon>
        <taxon>Actinomycetes</taxon>
        <taxon>Mycobacteriales</taxon>
        <taxon>Mycobacteriaceae</taxon>
        <taxon>Mycobacterium</taxon>
        <taxon>Mycobacterium avium complex (MAC)</taxon>
    </lineage>
</organism>
<dbReference type="InterPro" id="IPR013762">
    <property type="entry name" value="Integrase-like_cat_sf"/>
</dbReference>
<evidence type="ECO:0000256" key="2">
    <source>
        <dbReference type="ARBA" id="ARBA00023125"/>
    </source>
</evidence>
<feature type="domain" description="Core-binding (CB)" evidence="6">
    <location>
        <begin position="52"/>
        <end position="139"/>
    </location>
</feature>
<evidence type="ECO:0000256" key="3">
    <source>
        <dbReference type="ARBA" id="ARBA00023172"/>
    </source>
</evidence>
<reference evidence="7 8" key="1">
    <citation type="submission" date="2006-10" db="EMBL/GenBank/DDBJ databases">
        <authorList>
            <person name="Fleischmann R.D."/>
            <person name="Dodson R.J."/>
            <person name="Haft D.H."/>
            <person name="Merkel J.S."/>
            <person name="Nelson W.C."/>
            <person name="Fraser C.M."/>
        </authorList>
    </citation>
    <scope>NUCLEOTIDE SEQUENCE [LARGE SCALE GENOMIC DNA]</scope>
    <source>
        <strain evidence="7 8">104</strain>
    </source>
</reference>
<comment type="similarity">
    <text evidence="1">Belongs to the 'phage' integrase family.</text>
</comment>
<dbReference type="HOGENOM" id="CLU_027562_17_1_11"/>
<dbReference type="GO" id="GO:0006310">
    <property type="term" value="P:DNA recombination"/>
    <property type="evidence" value="ECO:0007669"/>
    <property type="project" value="UniProtKB-KW"/>
</dbReference>